<comment type="caution">
    <text evidence="1">The sequence shown here is derived from an EMBL/GenBank/DDBJ whole genome shotgun (WGS) entry which is preliminary data.</text>
</comment>
<dbReference type="AlphaFoldDB" id="A0A8T0E0U2"/>
<protein>
    <submittedName>
        <fullName evidence="1">Uncharacterized protein</fullName>
    </submittedName>
</protein>
<name>A0A8T0E0U2_ARGBR</name>
<reference evidence="1" key="2">
    <citation type="submission" date="2020-06" db="EMBL/GenBank/DDBJ databases">
        <authorList>
            <person name="Sheffer M."/>
        </authorList>
    </citation>
    <scope>NUCLEOTIDE SEQUENCE</scope>
</reference>
<accession>A0A8T0E0U2</accession>
<gene>
    <name evidence="1" type="ORF">HNY73_022423</name>
</gene>
<evidence type="ECO:0000313" key="1">
    <source>
        <dbReference type="EMBL" id="KAF8764342.1"/>
    </source>
</evidence>
<organism evidence="1 2">
    <name type="scientific">Argiope bruennichi</name>
    <name type="common">Wasp spider</name>
    <name type="synonym">Aranea bruennichi</name>
    <dbReference type="NCBI Taxonomy" id="94029"/>
    <lineage>
        <taxon>Eukaryota</taxon>
        <taxon>Metazoa</taxon>
        <taxon>Ecdysozoa</taxon>
        <taxon>Arthropoda</taxon>
        <taxon>Chelicerata</taxon>
        <taxon>Arachnida</taxon>
        <taxon>Araneae</taxon>
        <taxon>Araneomorphae</taxon>
        <taxon>Entelegynae</taxon>
        <taxon>Araneoidea</taxon>
        <taxon>Araneidae</taxon>
        <taxon>Argiope</taxon>
    </lineage>
</organism>
<proteinExistence type="predicted"/>
<dbReference type="Proteomes" id="UP000807504">
    <property type="component" value="Unassembled WGS sequence"/>
</dbReference>
<reference evidence="1" key="1">
    <citation type="journal article" date="2020" name="bioRxiv">
        <title>Chromosome-level reference genome of the European wasp spider Argiope bruennichi: a resource for studies on range expansion and evolutionary adaptation.</title>
        <authorList>
            <person name="Sheffer M.M."/>
            <person name="Hoppe A."/>
            <person name="Krehenwinkel H."/>
            <person name="Uhl G."/>
            <person name="Kuss A.W."/>
            <person name="Jensen L."/>
            <person name="Jensen C."/>
            <person name="Gillespie R.G."/>
            <person name="Hoff K.J."/>
            <person name="Prost S."/>
        </authorList>
    </citation>
    <scope>NUCLEOTIDE SEQUENCE</scope>
</reference>
<sequence length="115" mass="12845">MMLDNKNNGSTFCLEKTTSKDGWRNLNFSVASKNIQLQHALLNSGSCGYPIIYPPSLINPSSEKIVQYGCYKDLNVMKNTRIVFPCRKTDDPDCSVPKGRHLCSCTPSNKQKADL</sequence>
<evidence type="ECO:0000313" key="2">
    <source>
        <dbReference type="Proteomes" id="UP000807504"/>
    </source>
</evidence>
<dbReference type="EMBL" id="JABXBU010002231">
    <property type="protein sequence ID" value="KAF8764342.1"/>
    <property type="molecule type" value="Genomic_DNA"/>
</dbReference>
<keyword evidence="2" id="KW-1185">Reference proteome</keyword>